<feature type="domain" description="ABC-2 type transporter transmembrane" evidence="6">
    <location>
        <begin position="21"/>
        <end position="350"/>
    </location>
</feature>
<dbReference type="GO" id="GO:0016020">
    <property type="term" value="C:membrane"/>
    <property type="evidence" value="ECO:0007669"/>
    <property type="project" value="UniProtKB-SubCell"/>
</dbReference>
<feature type="transmembrane region" description="Helical" evidence="5">
    <location>
        <begin position="164"/>
        <end position="189"/>
    </location>
</feature>
<feature type="transmembrane region" description="Helical" evidence="5">
    <location>
        <begin position="210"/>
        <end position="231"/>
    </location>
</feature>
<dbReference type="GO" id="GO:0140359">
    <property type="term" value="F:ABC-type transporter activity"/>
    <property type="evidence" value="ECO:0007669"/>
    <property type="project" value="InterPro"/>
</dbReference>
<name>A0A4V6HRR2_9FIRM</name>
<evidence type="ECO:0000256" key="4">
    <source>
        <dbReference type="ARBA" id="ARBA00023136"/>
    </source>
</evidence>
<organism evidence="7 8">
    <name type="scientific">Robinsoniella peoriensis</name>
    <dbReference type="NCBI Taxonomy" id="180332"/>
    <lineage>
        <taxon>Bacteria</taxon>
        <taxon>Bacillati</taxon>
        <taxon>Bacillota</taxon>
        <taxon>Clostridia</taxon>
        <taxon>Lachnospirales</taxon>
        <taxon>Lachnospiraceae</taxon>
        <taxon>Robinsoniella</taxon>
    </lineage>
</organism>
<comment type="subcellular location">
    <subcellularLocation>
        <location evidence="1">Membrane</location>
        <topology evidence="1">Multi-pass membrane protein</topology>
    </subcellularLocation>
</comment>
<gene>
    <name evidence="7" type="ORF">DSM106044_03158</name>
</gene>
<evidence type="ECO:0000256" key="2">
    <source>
        <dbReference type="ARBA" id="ARBA00022692"/>
    </source>
</evidence>
<keyword evidence="3 5" id="KW-1133">Transmembrane helix</keyword>
<dbReference type="RefSeq" id="WP_138002884.1">
    <property type="nucleotide sequence ID" value="NZ_QGQD01000060.1"/>
</dbReference>
<evidence type="ECO:0000256" key="5">
    <source>
        <dbReference type="SAM" id="Phobius"/>
    </source>
</evidence>
<dbReference type="AlphaFoldDB" id="A0A4V6HRR2"/>
<keyword evidence="8" id="KW-1185">Reference proteome</keyword>
<sequence>MIARMYLKEIKQFFRKPFNILFMLAAPVILILLMGYAMSNLIGTTWSEPSSEQTVLFFLEKNTSPDLWQKFSSFKESIENGMDFPFKETDSFDKGCQEVDQHEAIALIKISSDGFYYYRSPYNEPAESKMLRTAYQTLLRSSENIAPASYIETKEVQQKTIDSYTYFTFAELGFIMIYLCLIVGQSVYSEKEAKTFERIYTSKANISNMLLCKIALGCTVASIQIFLVYVISTYVLHVDWGNLTVLIFFLYILLALFSSSFGAVAGLFIKKKTTLNDILLMVSIFIGFLGGGLTPLSFLETIKAVSLLCKLSPLYWVTNSAIILSGGKIDENFLLALVVCILVIACMACIYLIIRRKEKLKGVYVYE</sequence>
<dbReference type="InterPro" id="IPR052902">
    <property type="entry name" value="ABC-2_transporter"/>
</dbReference>
<proteinExistence type="predicted"/>
<dbReference type="Pfam" id="PF12698">
    <property type="entry name" value="ABC2_membrane_3"/>
    <property type="match status" value="1"/>
</dbReference>
<evidence type="ECO:0000259" key="6">
    <source>
        <dbReference type="Pfam" id="PF12698"/>
    </source>
</evidence>
<feature type="transmembrane region" description="Helical" evidence="5">
    <location>
        <begin position="243"/>
        <end position="269"/>
    </location>
</feature>
<dbReference type="InterPro" id="IPR013525">
    <property type="entry name" value="ABC2_TM"/>
</dbReference>
<protein>
    <submittedName>
        <fullName evidence="7">ABC-type transport system involved in multi-copper enzyme maturation, permease component</fullName>
    </submittedName>
</protein>
<evidence type="ECO:0000313" key="8">
    <source>
        <dbReference type="Proteomes" id="UP000306509"/>
    </source>
</evidence>
<keyword evidence="2 5" id="KW-0812">Transmembrane</keyword>
<dbReference type="Proteomes" id="UP000306509">
    <property type="component" value="Unassembled WGS sequence"/>
</dbReference>
<feature type="transmembrane region" description="Helical" evidence="5">
    <location>
        <begin position="333"/>
        <end position="354"/>
    </location>
</feature>
<accession>A0A4V6HRR2</accession>
<evidence type="ECO:0000256" key="3">
    <source>
        <dbReference type="ARBA" id="ARBA00022989"/>
    </source>
</evidence>
<evidence type="ECO:0000256" key="1">
    <source>
        <dbReference type="ARBA" id="ARBA00004141"/>
    </source>
</evidence>
<dbReference type="PANTHER" id="PTHR43027:SF1">
    <property type="entry name" value="DOXORUBICIN RESISTANCE ABC TRANSPORTER PERMEASE PROTEIN DRRC-RELATED"/>
    <property type="match status" value="1"/>
</dbReference>
<evidence type="ECO:0000313" key="7">
    <source>
        <dbReference type="EMBL" id="TLD00068.1"/>
    </source>
</evidence>
<feature type="transmembrane region" description="Helical" evidence="5">
    <location>
        <begin position="278"/>
        <end position="298"/>
    </location>
</feature>
<keyword evidence="4 5" id="KW-0472">Membrane</keyword>
<reference evidence="7 8" key="1">
    <citation type="journal article" date="2019" name="Anaerobe">
        <title>Detection of Robinsoniella peoriensis in multiple bone samples of a trauma patient.</title>
        <authorList>
            <person name="Schrottner P."/>
            <person name="Hartwich K."/>
            <person name="Bunk B."/>
            <person name="Schober I."/>
            <person name="Helbig S."/>
            <person name="Rudolph W.W."/>
            <person name="Gunzer F."/>
        </authorList>
    </citation>
    <scope>NUCLEOTIDE SEQUENCE [LARGE SCALE GENOMIC DNA]</scope>
    <source>
        <strain evidence="7 8">DSM 106044</strain>
    </source>
</reference>
<feature type="transmembrane region" description="Helical" evidence="5">
    <location>
        <begin position="20"/>
        <end position="39"/>
    </location>
</feature>
<dbReference type="PANTHER" id="PTHR43027">
    <property type="entry name" value="DOXORUBICIN RESISTANCE ABC TRANSPORTER PERMEASE PROTEIN DRRC-RELATED"/>
    <property type="match status" value="1"/>
</dbReference>
<dbReference type="EMBL" id="QGQD01000060">
    <property type="protein sequence ID" value="TLD00068.1"/>
    <property type="molecule type" value="Genomic_DNA"/>
</dbReference>
<comment type="caution">
    <text evidence="7">The sequence shown here is derived from an EMBL/GenBank/DDBJ whole genome shotgun (WGS) entry which is preliminary data.</text>
</comment>